<evidence type="ECO:0000256" key="5">
    <source>
        <dbReference type="SAM" id="SignalP"/>
    </source>
</evidence>
<dbReference type="CDD" id="cd10288">
    <property type="entry name" value="prolactin_like"/>
    <property type="match status" value="1"/>
</dbReference>
<evidence type="ECO:0000256" key="4">
    <source>
        <dbReference type="RuleBase" id="RU003618"/>
    </source>
</evidence>
<dbReference type="PANTHER" id="PTHR11417:SF35">
    <property type="entry name" value="PROLACTIN-2B1"/>
    <property type="match status" value="1"/>
</dbReference>
<dbReference type="GO" id="GO:0030879">
    <property type="term" value="P:mammary gland development"/>
    <property type="evidence" value="ECO:0007669"/>
    <property type="project" value="TreeGrafter"/>
</dbReference>
<dbReference type="InterPro" id="IPR001400">
    <property type="entry name" value="Somatotropin/Prolactin"/>
</dbReference>
<dbReference type="GO" id="GO:1903489">
    <property type="term" value="P:positive regulation of lactation"/>
    <property type="evidence" value="ECO:0007669"/>
    <property type="project" value="TreeGrafter"/>
</dbReference>
<keyword evidence="5" id="KW-0732">Signal</keyword>
<dbReference type="GO" id="GO:0005179">
    <property type="term" value="F:hormone activity"/>
    <property type="evidence" value="ECO:0007669"/>
    <property type="project" value="UniProtKB-KW"/>
</dbReference>
<reference evidence="6" key="2">
    <citation type="submission" date="2025-09" db="UniProtKB">
        <authorList>
            <consortium name="Ensembl"/>
        </authorList>
    </citation>
    <scope>IDENTIFICATION</scope>
</reference>
<keyword evidence="3" id="KW-0964">Secreted</keyword>
<dbReference type="PANTHER" id="PTHR11417">
    <property type="entry name" value="SOMATOTROPIN,PROLACTIN"/>
    <property type="match status" value="1"/>
</dbReference>
<dbReference type="PRINTS" id="PR00836">
    <property type="entry name" value="SOMATOTROPIN"/>
</dbReference>
<dbReference type="GO" id="GO:0031667">
    <property type="term" value="P:response to nutrient levels"/>
    <property type="evidence" value="ECO:0007669"/>
    <property type="project" value="TreeGrafter"/>
</dbReference>
<dbReference type="InterPro" id="IPR009079">
    <property type="entry name" value="4_helix_cytokine-like_core"/>
</dbReference>
<organism evidence="6 7">
    <name type="scientific">Mus spicilegus</name>
    <name type="common">Mound-building mouse</name>
    <dbReference type="NCBI Taxonomy" id="10103"/>
    <lineage>
        <taxon>Eukaryota</taxon>
        <taxon>Metazoa</taxon>
        <taxon>Chordata</taxon>
        <taxon>Craniata</taxon>
        <taxon>Vertebrata</taxon>
        <taxon>Euteleostomi</taxon>
        <taxon>Mammalia</taxon>
        <taxon>Eutheria</taxon>
        <taxon>Euarchontoglires</taxon>
        <taxon>Glires</taxon>
        <taxon>Rodentia</taxon>
        <taxon>Myomorpha</taxon>
        <taxon>Muroidea</taxon>
        <taxon>Muridae</taxon>
        <taxon>Murinae</taxon>
        <taxon>Mus</taxon>
        <taxon>Mus</taxon>
    </lineage>
</organism>
<keyword evidence="7" id="KW-1185">Reference proteome</keyword>
<evidence type="ECO:0000313" key="6">
    <source>
        <dbReference type="Ensembl" id="ENSMSIP00000017886.1"/>
    </source>
</evidence>
<comment type="similarity">
    <text evidence="2 4">Belongs to the somatotropin/prolactin family.</text>
</comment>
<evidence type="ECO:0000313" key="7">
    <source>
        <dbReference type="Proteomes" id="UP000694415"/>
    </source>
</evidence>
<proteinExistence type="inferred from homology"/>
<dbReference type="GO" id="GO:0005615">
    <property type="term" value="C:extracellular space"/>
    <property type="evidence" value="ECO:0007669"/>
    <property type="project" value="TreeGrafter"/>
</dbReference>
<dbReference type="GO" id="GO:0007565">
    <property type="term" value="P:female pregnancy"/>
    <property type="evidence" value="ECO:0007669"/>
    <property type="project" value="TreeGrafter"/>
</dbReference>
<name>A0A8C6H8Y1_MUSSI</name>
<keyword evidence="4" id="KW-0372">Hormone</keyword>
<feature type="chain" id="PRO_5034360208" evidence="5">
    <location>
        <begin position="32"/>
        <end position="235"/>
    </location>
</feature>
<dbReference type="AlphaFoldDB" id="A0A8C6H8Y1"/>
<dbReference type="GO" id="GO:0008284">
    <property type="term" value="P:positive regulation of cell population proliferation"/>
    <property type="evidence" value="ECO:0007669"/>
    <property type="project" value="TreeGrafter"/>
</dbReference>
<dbReference type="Proteomes" id="UP000694415">
    <property type="component" value="Unplaced"/>
</dbReference>
<dbReference type="GO" id="GO:0046427">
    <property type="term" value="P:positive regulation of receptor signaling pathway via JAK-STAT"/>
    <property type="evidence" value="ECO:0007669"/>
    <property type="project" value="TreeGrafter"/>
</dbReference>
<comment type="subcellular location">
    <subcellularLocation>
        <location evidence="1 4">Secreted</location>
    </subcellularLocation>
</comment>
<dbReference type="SUPFAM" id="SSF47266">
    <property type="entry name" value="4-helical cytokines"/>
    <property type="match status" value="1"/>
</dbReference>
<dbReference type="GeneTree" id="ENSGT00950000182818"/>
<accession>A0A8C6H8Y1</accession>
<feature type="signal peptide" evidence="5">
    <location>
        <begin position="1"/>
        <end position="31"/>
    </location>
</feature>
<evidence type="ECO:0000256" key="3">
    <source>
        <dbReference type="ARBA" id="ARBA00022525"/>
    </source>
</evidence>
<dbReference type="Ensembl" id="ENSMSIT00000022611.1">
    <property type="protein sequence ID" value="ENSMSIP00000017886.1"/>
    <property type="gene ID" value="ENSMSIG00000015244.1"/>
</dbReference>
<sequence length="235" mass="26629">MLLSLTQMLSSRASSRLFLVSYLLLWENVVSTSTCAEKDATIQDSLEKLLTLTTFMSQVVSSETAKLFTEFNNQYAQGKRYNDRIPGTCHTEFFDTPVNKEQSLGRSPETLLTLVHSLLNSWTNALNHLVNEMSTMQGDTSSLISKAREIQAKFDELTTGVKIVQSMSFADHFQIGERDIATYSAWSGLASLQSSNEDVRCFSFHTMIRCLLRDSRKVNTYLEVIKYQMVDQNNC</sequence>
<dbReference type="Gene3D" id="1.20.1250.10">
    <property type="match status" value="1"/>
</dbReference>
<protein>
    <submittedName>
        <fullName evidence="6">Prolactin family 2, subfamily b, member 1</fullName>
    </submittedName>
</protein>
<evidence type="ECO:0000256" key="1">
    <source>
        <dbReference type="ARBA" id="ARBA00004613"/>
    </source>
</evidence>
<evidence type="ECO:0000256" key="2">
    <source>
        <dbReference type="ARBA" id="ARBA00008474"/>
    </source>
</evidence>
<dbReference type="Pfam" id="PF00103">
    <property type="entry name" value="Hormone_1"/>
    <property type="match status" value="1"/>
</dbReference>
<reference evidence="6" key="1">
    <citation type="submission" date="2025-08" db="UniProtKB">
        <authorList>
            <consortium name="Ensembl"/>
        </authorList>
    </citation>
    <scope>IDENTIFICATION</scope>
</reference>
<dbReference type="GO" id="GO:0005148">
    <property type="term" value="F:prolactin receptor binding"/>
    <property type="evidence" value="ECO:0007669"/>
    <property type="project" value="TreeGrafter"/>
</dbReference>